<dbReference type="AlphaFoldDB" id="A0A7W7ZAT3"/>
<dbReference type="InterPro" id="IPR021457">
    <property type="entry name" value="DUF3108"/>
</dbReference>
<evidence type="ECO:0000256" key="1">
    <source>
        <dbReference type="SAM" id="SignalP"/>
    </source>
</evidence>
<dbReference type="RefSeq" id="WP_221312446.1">
    <property type="nucleotide sequence ID" value="NZ_JACHIP010000001.1"/>
</dbReference>
<feature type="signal peptide" evidence="1">
    <location>
        <begin position="1"/>
        <end position="21"/>
    </location>
</feature>
<organism evidence="2 3">
    <name type="scientific">Granulicella aggregans</name>
    <dbReference type="NCBI Taxonomy" id="474949"/>
    <lineage>
        <taxon>Bacteria</taxon>
        <taxon>Pseudomonadati</taxon>
        <taxon>Acidobacteriota</taxon>
        <taxon>Terriglobia</taxon>
        <taxon>Terriglobales</taxon>
        <taxon>Acidobacteriaceae</taxon>
        <taxon>Granulicella</taxon>
    </lineage>
</organism>
<dbReference type="PROSITE" id="PS51257">
    <property type="entry name" value="PROKAR_LIPOPROTEIN"/>
    <property type="match status" value="1"/>
</dbReference>
<keyword evidence="3" id="KW-1185">Reference proteome</keyword>
<evidence type="ECO:0008006" key="4">
    <source>
        <dbReference type="Google" id="ProtNLM"/>
    </source>
</evidence>
<reference evidence="2 3" key="1">
    <citation type="submission" date="2020-08" db="EMBL/GenBank/DDBJ databases">
        <title>Genomic Encyclopedia of Type Strains, Phase IV (KMG-V): Genome sequencing to study the core and pangenomes of soil and plant-associated prokaryotes.</title>
        <authorList>
            <person name="Whitman W."/>
        </authorList>
    </citation>
    <scope>NUCLEOTIDE SEQUENCE [LARGE SCALE GENOMIC DNA]</scope>
    <source>
        <strain evidence="2 3">M8UP14</strain>
    </source>
</reference>
<evidence type="ECO:0000313" key="3">
    <source>
        <dbReference type="Proteomes" id="UP000540989"/>
    </source>
</evidence>
<gene>
    <name evidence="2" type="ORF">HDF16_000615</name>
</gene>
<dbReference type="EMBL" id="JACHIP010000001">
    <property type="protein sequence ID" value="MBB5055946.1"/>
    <property type="molecule type" value="Genomic_DNA"/>
</dbReference>
<accession>A0A7W7ZAT3</accession>
<keyword evidence="1" id="KW-0732">Signal</keyword>
<feature type="chain" id="PRO_5031213379" description="DUF3108 domain-containing protein" evidence="1">
    <location>
        <begin position="22"/>
        <end position="263"/>
    </location>
</feature>
<dbReference type="Gene3D" id="2.40.360.20">
    <property type="match status" value="1"/>
</dbReference>
<comment type="caution">
    <text evidence="2">The sequence shown here is derived from an EMBL/GenBank/DDBJ whole genome shotgun (WGS) entry which is preliminary data.</text>
</comment>
<protein>
    <recommendedName>
        <fullName evidence="4">DUF3108 domain-containing protein</fullName>
    </recommendedName>
</protein>
<proteinExistence type="predicted"/>
<evidence type="ECO:0000313" key="2">
    <source>
        <dbReference type="EMBL" id="MBB5055946.1"/>
    </source>
</evidence>
<dbReference type="Proteomes" id="UP000540989">
    <property type="component" value="Unassembled WGS sequence"/>
</dbReference>
<name>A0A7W7ZAT3_9BACT</name>
<dbReference type="Pfam" id="PF11306">
    <property type="entry name" value="DUF3108"/>
    <property type="match status" value="1"/>
</dbReference>
<sequence>MKPLYSAILSATLLLSACAVAQSTSQTQYTPIPTLQAPAPGYVFPQRQTLSFDVDWRVFTAGTAVFHLEQQGTEQKITATADTVGGTNMLFPVIDKFQAAFDTHTGCSNGFSKQLQEGPRKVNSDLTFNYQAGKQTQFEKNMVKGTSKTLTASIPACVTDSLSAIFYAASQPLVVGQEVRFPLADSMRTVTVVMKVEAKEEIKTPAGTFQTIRVQPTAAEGIVKNRGNIWIWYTDDARHIPVQIRARLFWGTITFHLKSVESK</sequence>